<dbReference type="Pfam" id="PF19578">
    <property type="entry name" value="DUF6090"/>
    <property type="match status" value="1"/>
</dbReference>
<evidence type="ECO:0000313" key="2">
    <source>
        <dbReference type="EMBL" id="RSK41997.1"/>
    </source>
</evidence>
<accession>A0A3R9NRM6</accession>
<dbReference type="RefSeq" id="WP_125466985.1">
    <property type="nucleotide sequence ID" value="NZ_RWBG01000001.1"/>
</dbReference>
<gene>
    <name evidence="2" type="ORF">EJA19_03705</name>
</gene>
<dbReference type="Proteomes" id="UP000270620">
    <property type="component" value="Unassembled WGS sequence"/>
</dbReference>
<organism evidence="2 3">
    <name type="scientific">Mangrovimonas spongiae</name>
    <dbReference type="NCBI Taxonomy" id="2494697"/>
    <lineage>
        <taxon>Bacteria</taxon>
        <taxon>Pseudomonadati</taxon>
        <taxon>Bacteroidota</taxon>
        <taxon>Flavobacteriia</taxon>
        <taxon>Flavobacteriales</taxon>
        <taxon>Flavobacteriaceae</taxon>
        <taxon>Mangrovimonas</taxon>
    </lineage>
</organism>
<name>A0A3R9NRM6_9FLAO</name>
<protein>
    <submittedName>
        <fullName evidence="2">Uncharacterized protein</fullName>
    </submittedName>
</protein>
<dbReference type="EMBL" id="RWBG01000001">
    <property type="protein sequence ID" value="RSK41997.1"/>
    <property type="molecule type" value="Genomic_DNA"/>
</dbReference>
<keyword evidence="1" id="KW-0812">Transmembrane</keyword>
<evidence type="ECO:0000313" key="3">
    <source>
        <dbReference type="Proteomes" id="UP000270620"/>
    </source>
</evidence>
<dbReference type="AlphaFoldDB" id="A0A3R9NRM6"/>
<reference evidence="2 3" key="1">
    <citation type="submission" date="2018-12" db="EMBL/GenBank/DDBJ databases">
        <title>Mangrovimonas spongiae sp. nov., a novel member of the genus Mangrovimonas isolated from marine sponge.</title>
        <authorList>
            <person name="Zhuang L."/>
            <person name="Luo L."/>
        </authorList>
    </citation>
    <scope>NUCLEOTIDE SEQUENCE [LARGE SCALE GENOMIC DNA]</scope>
    <source>
        <strain evidence="2 3">HN-E26</strain>
    </source>
</reference>
<keyword evidence="1" id="KW-0472">Membrane</keyword>
<proteinExistence type="predicted"/>
<comment type="caution">
    <text evidence="2">The sequence shown here is derived from an EMBL/GenBank/DDBJ whole genome shotgun (WGS) entry which is preliminary data.</text>
</comment>
<evidence type="ECO:0000256" key="1">
    <source>
        <dbReference type="SAM" id="Phobius"/>
    </source>
</evidence>
<keyword evidence="1" id="KW-1133">Transmembrane helix</keyword>
<sequence>MLTFFRRLRQQLLKENRFSKYLLYAIGEIVLVVIGILIALQINNWNEHRKGLNKRGAYTKSLLKELKQDTTDFRKNTEFLKKQMEVLKGFHERLKSKSATIDTMKQIARYEFNMVIDNKKNYNNNTLKALQASSEIQLYPKQVQELMLELTAIQEEYNDIIEIYLADYLHNVHAQNLLATRPEKYNFFGINDKFKSKTWDAMDDVEFITVFDNLLNSKLDFSSSRIMIYEEVSQKTEALIKTLQTLDKND</sequence>
<dbReference type="OrthoDB" id="1430261at2"/>
<keyword evidence="3" id="KW-1185">Reference proteome</keyword>
<feature type="transmembrane region" description="Helical" evidence="1">
    <location>
        <begin position="21"/>
        <end position="40"/>
    </location>
</feature>
<dbReference type="InterPro" id="IPR045749">
    <property type="entry name" value="DUF6090"/>
</dbReference>